<dbReference type="Pfam" id="PF07714">
    <property type="entry name" value="PK_Tyr_Ser-Thr"/>
    <property type="match status" value="1"/>
</dbReference>
<evidence type="ECO:0000256" key="4">
    <source>
        <dbReference type="ARBA" id="ARBA00022737"/>
    </source>
</evidence>
<dbReference type="PROSITE" id="PS50011">
    <property type="entry name" value="PROTEIN_KINASE_DOM"/>
    <property type="match status" value="1"/>
</dbReference>
<dbReference type="GO" id="GO:0005524">
    <property type="term" value="F:ATP binding"/>
    <property type="evidence" value="ECO:0007669"/>
    <property type="project" value="UniProtKB-UniRule"/>
</dbReference>
<keyword evidence="2" id="KW-0808">Transferase</keyword>
<dbReference type="InterPro" id="IPR000719">
    <property type="entry name" value="Prot_kinase_dom"/>
</dbReference>
<evidence type="ECO:0000313" key="16">
    <source>
        <dbReference type="EMBL" id="RZC70133.1"/>
    </source>
</evidence>
<dbReference type="FunFam" id="3.30.430.20:FF:000017">
    <property type="entry name" value="Cysteine-rich receptor-like protein kinase 2"/>
    <property type="match status" value="1"/>
</dbReference>
<dbReference type="Gramene" id="RZC70133">
    <property type="protein sequence ID" value="RZC70133"/>
    <property type="gene ID" value="C5167_033281"/>
</dbReference>
<evidence type="ECO:0000256" key="12">
    <source>
        <dbReference type="SAM" id="Phobius"/>
    </source>
</evidence>
<keyword evidence="8" id="KW-0675">Receptor</keyword>
<dbReference type="Gene3D" id="1.10.510.10">
    <property type="entry name" value="Transferase(Phosphotransferase) domain 1"/>
    <property type="match status" value="1"/>
</dbReference>
<dbReference type="AlphaFoldDB" id="A0A4Y7K9V2"/>
<dbReference type="SUPFAM" id="SSF56112">
    <property type="entry name" value="Protein kinase-like (PK-like)"/>
    <property type="match status" value="1"/>
</dbReference>
<dbReference type="InterPro" id="IPR052059">
    <property type="entry name" value="CR_Ser/Thr_kinase"/>
</dbReference>
<keyword evidence="4" id="KW-0677">Repeat</keyword>
<feature type="signal peptide" evidence="13">
    <location>
        <begin position="1"/>
        <end position="29"/>
    </location>
</feature>
<keyword evidence="5 10" id="KW-0547">Nucleotide-binding</keyword>
<dbReference type="InterPro" id="IPR011009">
    <property type="entry name" value="Kinase-like_dom_sf"/>
</dbReference>
<keyword evidence="12" id="KW-0472">Membrane</keyword>
<dbReference type="Proteomes" id="UP000316621">
    <property type="component" value="Chromosome 7"/>
</dbReference>
<feature type="transmembrane region" description="Helical" evidence="12">
    <location>
        <begin position="273"/>
        <end position="298"/>
    </location>
</feature>
<keyword evidence="6" id="KW-0418">Kinase</keyword>
<evidence type="ECO:0000256" key="1">
    <source>
        <dbReference type="ARBA" id="ARBA00022527"/>
    </source>
</evidence>
<dbReference type="OMA" id="EKQIRNC"/>
<name>A0A4Y7K9V2_PAPSO</name>
<dbReference type="PROSITE" id="PS00107">
    <property type="entry name" value="PROTEIN_KINASE_ATP"/>
    <property type="match status" value="1"/>
</dbReference>
<dbReference type="GO" id="GO:0004674">
    <property type="term" value="F:protein serine/threonine kinase activity"/>
    <property type="evidence" value="ECO:0007669"/>
    <property type="project" value="UniProtKB-KW"/>
</dbReference>
<organism evidence="16 17">
    <name type="scientific">Papaver somniferum</name>
    <name type="common">Opium poppy</name>
    <dbReference type="NCBI Taxonomy" id="3469"/>
    <lineage>
        <taxon>Eukaryota</taxon>
        <taxon>Viridiplantae</taxon>
        <taxon>Streptophyta</taxon>
        <taxon>Embryophyta</taxon>
        <taxon>Tracheophyta</taxon>
        <taxon>Spermatophyta</taxon>
        <taxon>Magnoliopsida</taxon>
        <taxon>Ranunculales</taxon>
        <taxon>Papaveraceae</taxon>
        <taxon>Papaveroideae</taxon>
        <taxon>Papaver</taxon>
    </lineage>
</organism>
<keyword evidence="1" id="KW-0723">Serine/threonine-protein kinase</keyword>
<evidence type="ECO:0000259" key="14">
    <source>
        <dbReference type="PROSITE" id="PS50011"/>
    </source>
</evidence>
<dbReference type="CDD" id="cd14066">
    <property type="entry name" value="STKc_IRAK"/>
    <property type="match status" value="1"/>
</dbReference>
<dbReference type="InterPro" id="IPR008271">
    <property type="entry name" value="Ser/Thr_kinase_AS"/>
</dbReference>
<feature type="domain" description="Protein kinase" evidence="14">
    <location>
        <begin position="334"/>
        <end position="620"/>
    </location>
</feature>
<evidence type="ECO:0008006" key="18">
    <source>
        <dbReference type="Google" id="ProtNLM"/>
    </source>
</evidence>
<dbReference type="InterPro" id="IPR001245">
    <property type="entry name" value="Ser-Thr/Tyr_kinase_cat_dom"/>
</dbReference>
<evidence type="ECO:0000259" key="15">
    <source>
        <dbReference type="PROSITE" id="PS51473"/>
    </source>
</evidence>
<evidence type="ECO:0000256" key="11">
    <source>
        <dbReference type="SAM" id="MobiDB-lite"/>
    </source>
</evidence>
<feature type="binding site" evidence="10">
    <location>
        <position position="363"/>
    </location>
    <ligand>
        <name>ATP</name>
        <dbReference type="ChEBI" id="CHEBI:30616"/>
    </ligand>
</feature>
<dbReference type="InterPro" id="IPR017441">
    <property type="entry name" value="Protein_kinase_ATP_BS"/>
</dbReference>
<keyword evidence="12" id="KW-0812">Transmembrane</keyword>
<evidence type="ECO:0000256" key="6">
    <source>
        <dbReference type="ARBA" id="ARBA00022777"/>
    </source>
</evidence>
<dbReference type="PROSITE" id="PS00108">
    <property type="entry name" value="PROTEIN_KINASE_ST"/>
    <property type="match status" value="1"/>
</dbReference>
<reference evidence="16 17" key="1">
    <citation type="journal article" date="2018" name="Science">
        <title>The opium poppy genome and morphinan production.</title>
        <authorList>
            <person name="Guo L."/>
            <person name="Winzer T."/>
            <person name="Yang X."/>
            <person name="Li Y."/>
            <person name="Ning Z."/>
            <person name="He Z."/>
            <person name="Teodor R."/>
            <person name="Lu Y."/>
            <person name="Bowser T.A."/>
            <person name="Graham I.A."/>
            <person name="Ye K."/>
        </authorList>
    </citation>
    <scope>NUCLEOTIDE SEQUENCE [LARGE SCALE GENOMIC DNA]</scope>
    <source>
        <strain evidence="17">cv. HN1</strain>
        <tissue evidence="16">Leaves</tissue>
    </source>
</reference>
<keyword evidence="9" id="KW-0325">Glycoprotein</keyword>
<evidence type="ECO:0000256" key="10">
    <source>
        <dbReference type="PROSITE-ProRule" id="PRU10141"/>
    </source>
</evidence>
<dbReference type="PROSITE" id="PS51473">
    <property type="entry name" value="GNK2"/>
    <property type="match status" value="2"/>
</dbReference>
<feature type="region of interest" description="Disordered" evidence="11">
    <location>
        <begin position="659"/>
        <end position="683"/>
    </location>
</feature>
<evidence type="ECO:0000256" key="9">
    <source>
        <dbReference type="ARBA" id="ARBA00023180"/>
    </source>
</evidence>
<sequence>MPFFCAFSITPLNQLLVLLLLCIMVVVNSEPQINLLDKGCSLYNATRQSLFFSNRDSTFSDLRKKLSSGGNIRFATAKTAITSDPVYGMAQCRNYLSTSDCLSCFSAAVSQIRNCSSANGARVIYDGCFLRYESNGFYDQTTLPGNFGTCGNKTASQAGAFNTSVDGLLSDLVIATPKIVGYFAATKREIASGSNNFVYGVAQCAATVSETGCIDCLAVALKNIASCPPNTEGRAVDAGCFLRYSNTAFFSDNQTMELAPFLKTKGVSTKKKAVIGGVVGGVAFILSLVAVIILLKLLKRRPKEARKGNILGATELRGPEVFGYKDLKSATRNFSEENKLGEGGFGDVYKGILRNGKIVAVKKLAFIQSSRAKIDFDSEVKLISNVHHRNLVRLLGCCSKSQELILVYEYMANSSLDKFLYGEKRGTLNWKQRFDIIVGIARGLSYLHHEFHVCIIHRDVKSSNILLDDDFQPKIADFGLARLLPEDQSHLSTKFAGTLGYTAPEYAIHGQLSEKVDTYSYGVVLLEIISGRKSNDIKLEPMTQYLLEWAWRCYEDETLMDLVDKDLDANEYEPHEVKKVLEIALTCTQSSVSLRPTMSEVVVMLLSRDSQKLSPTRPTFIDAFSRVRGDTSTSTAGSSTSNATVSFTEVSSRDAKAQGIGIPPHVSVKTGNNGRSVNKALAK</sequence>
<feature type="domain" description="Gnk2-homologous" evidence="15">
    <location>
        <begin position="143"/>
        <end position="249"/>
    </location>
</feature>
<evidence type="ECO:0000313" key="17">
    <source>
        <dbReference type="Proteomes" id="UP000316621"/>
    </source>
</evidence>
<protein>
    <recommendedName>
        <fullName evidence="18">Protein kinase domain-containing protein</fullName>
    </recommendedName>
</protein>
<dbReference type="Gene3D" id="3.30.430.20">
    <property type="entry name" value="Gnk2 domain, C-X8-C-X2-C motif"/>
    <property type="match status" value="2"/>
</dbReference>
<evidence type="ECO:0000256" key="2">
    <source>
        <dbReference type="ARBA" id="ARBA00022679"/>
    </source>
</evidence>
<feature type="domain" description="Gnk2-homologous" evidence="15">
    <location>
        <begin position="33"/>
        <end position="137"/>
    </location>
</feature>
<evidence type="ECO:0000256" key="5">
    <source>
        <dbReference type="ARBA" id="ARBA00022741"/>
    </source>
</evidence>
<dbReference type="InterPro" id="IPR038408">
    <property type="entry name" value="GNK2_sf"/>
</dbReference>
<dbReference type="FunFam" id="3.30.200.20:FF:000177">
    <property type="entry name" value="Cysteine-rich receptor-like protein kinase 2"/>
    <property type="match status" value="1"/>
</dbReference>
<proteinExistence type="predicted"/>
<dbReference type="Gene3D" id="3.30.200.20">
    <property type="entry name" value="Phosphorylase Kinase, domain 1"/>
    <property type="match status" value="1"/>
</dbReference>
<dbReference type="PANTHER" id="PTHR47973">
    <property type="entry name" value="CYSTEINE-RICH RECEPTOR-LIKE PROTEIN KINASE 3"/>
    <property type="match status" value="1"/>
</dbReference>
<accession>A0A4Y7K9V2</accession>
<keyword evidence="3 13" id="KW-0732">Signal</keyword>
<evidence type="ECO:0000256" key="8">
    <source>
        <dbReference type="ARBA" id="ARBA00023170"/>
    </source>
</evidence>
<keyword evidence="12" id="KW-1133">Transmembrane helix</keyword>
<evidence type="ECO:0000256" key="3">
    <source>
        <dbReference type="ARBA" id="ARBA00022729"/>
    </source>
</evidence>
<feature type="chain" id="PRO_5021289867" description="Protein kinase domain-containing protein" evidence="13">
    <location>
        <begin position="30"/>
        <end position="683"/>
    </location>
</feature>
<gene>
    <name evidence="16" type="ORF">C5167_033281</name>
</gene>
<dbReference type="Pfam" id="PF01657">
    <property type="entry name" value="Stress-antifung"/>
    <property type="match status" value="2"/>
</dbReference>
<dbReference type="SMART" id="SM00220">
    <property type="entry name" value="S_TKc"/>
    <property type="match status" value="1"/>
</dbReference>
<keyword evidence="7 10" id="KW-0067">ATP-binding</keyword>
<dbReference type="CDD" id="cd23509">
    <property type="entry name" value="Gnk2-like"/>
    <property type="match status" value="2"/>
</dbReference>
<dbReference type="InterPro" id="IPR002902">
    <property type="entry name" value="GNK2"/>
</dbReference>
<evidence type="ECO:0000256" key="7">
    <source>
        <dbReference type="ARBA" id="ARBA00022840"/>
    </source>
</evidence>
<evidence type="ECO:0000256" key="13">
    <source>
        <dbReference type="SAM" id="SignalP"/>
    </source>
</evidence>
<dbReference type="FunFam" id="1.10.510.10:FF:000336">
    <property type="entry name" value="Cysteine-rich receptor-like protein kinase 2"/>
    <property type="match status" value="1"/>
</dbReference>
<dbReference type="EMBL" id="CM010721">
    <property type="protein sequence ID" value="RZC70133.1"/>
    <property type="molecule type" value="Genomic_DNA"/>
</dbReference>
<keyword evidence="17" id="KW-1185">Reference proteome</keyword>